<feature type="transmembrane region" description="Helical" evidence="1">
    <location>
        <begin position="107"/>
        <end position="128"/>
    </location>
</feature>
<evidence type="ECO:0000256" key="1">
    <source>
        <dbReference type="SAM" id="Phobius"/>
    </source>
</evidence>
<feature type="transmembrane region" description="Helical" evidence="1">
    <location>
        <begin position="56"/>
        <end position="86"/>
    </location>
</feature>
<dbReference type="RefSeq" id="WP_110986682.1">
    <property type="nucleotide sequence ID" value="NZ_CAWNWM010000008.1"/>
</dbReference>
<keyword evidence="1" id="KW-0812">Transmembrane</keyword>
<feature type="transmembrane region" description="Helical" evidence="1">
    <location>
        <begin position="134"/>
        <end position="155"/>
    </location>
</feature>
<gene>
    <name evidence="2" type="ORF">C1752_03232</name>
</gene>
<keyword evidence="1" id="KW-0472">Membrane</keyword>
<evidence type="ECO:0000313" key="3">
    <source>
        <dbReference type="Proteomes" id="UP000248857"/>
    </source>
</evidence>
<protein>
    <submittedName>
        <fullName evidence="2">Uncharacterized protein</fullName>
    </submittedName>
</protein>
<dbReference type="OrthoDB" id="467801at2"/>
<comment type="caution">
    <text evidence="2">The sequence shown here is derived from an EMBL/GenBank/DDBJ whole genome shotgun (WGS) entry which is preliminary data.</text>
</comment>
<keyword evidence="3" id="KW-1185">Reference proteome</keyword>
<proteinExistence type="predicted"/>
<dbReference type="EMBL" id="PQWO01000008">
    <property type="protein sequence ID" value="PZD72797.1"/>
    <property type="molecule type" value="Genomic_DNA"/>
</dbReference>
<keyword evidence="1" id="KW-1133">Transmembrane helix</keyword>
<dbReference type="AlphaFoldDB" id="A0A2W1JWN1"/>
<accession>A0A2W1JWN1</accession>
<sequence length="284" mass="31844">MAKTPSLKQRLFEWADYSAFAPAKHSLVMDVVSNQAQATGRWVRQLGNSNVSSQGVAAVVAIALLIWNWPLLIALCIGLSITILASRSTHVSLKATQMMRSLLDSPLLLALTTGLLSVVISYSTILIWQDTGQVGIALAILLQGACLLSVLGLLIGQLLKPPAEDADLYEQWVTQLMTTDPLQRLIAVRRLSRIEVLTHDRRQELNEYFQLLLAQEPQPQIRDAVLLGLRRLDARTASRTPLPRPSRRDVSPRQSLKLKRRRIEVHKERAYAELEAHQEESWVQ</sequence>
<reference evidence="2 3" key="1">
    <citation type="journal article" date="2018" name="Sci. Rep.">
        <title>A novel species of the marine cyanobacterium Acaryochloris with a unique pigment content and lifestyle.</title>
        <authorList>
            <person name="Partensky F."/>
            <person name="Six C."/>
            <person name="Ratin M."/>
            <person name="Garczarek L."/>
            <person name="Vaulot D."/>
            <person name="Probert I."/>
            <person name="Calteau A."/>
            <person name="Gourvil P."/>
            <person name="Marie D."/>
            <person name="Grebert T."/>
            <person name="Bouchier C."/>
            <person name="Le Panse S."/>
            <person name="Gachenot M."/>
            <person name="Rodriguez F."/>
            <person name="Garrido J.L."/>
        </authorList>
    </citation>
    <scope>NUCLEOTIDE SEQUENCE [LARGE SCALE GENOMIC DNA]</scope>
    <source>
        <strain evidence="2 3">RCC1774</strain>
    </source>
</reference>
<name>A0A2W1JWN1_9CYAN</name>
<dbReference type="Proteomes" id="UP000248857">
    <property type="component" value="Unassembled WGS sequence"/>
</dbReference>
<organism evidence="2 3">
    <name type="scientific">Acaryochloris thomasi RCC1774</name>
    <dbReference type="NCBI Taxonomy" id="1764569"/>
    <lineage>
        <taxon>Bacteria</taxon>
        <taxon>Bacillati</taxon>
        <taxon>Cyanobacteriota</taxon>
        <taxon>Cyanophyceae</taxon>
        <taxon>Acaryochloridales</taxon>
        <taxon>Acaryochloridaceae</taxon>
        <taxon>Acaryochloris</taxon>
        <taxon>Acaryochloris thomasi</taxon>
    </lineage>
</organism>
<evidence type="ECO:0000313" key="2">
    <source>
        <dbReference type="EMBL" id="PZD72797.1"/>
    </source>
</evidence>